<dbReference type="AlphaFoldDB" id="A0A845ABQ6"/>
<accession>A0A845ABQ6</accession>
<comment type="caution">
    <text evidence="2">The sequence shown here is derived from an EMBL/GenBank/DDBJ whole genome shotgun (WGS) entry which is preliminary data.</text>
</comment>
<feature type="transmembrane region" description="Helical" evidence="1">
    <location>
        <begin position="292"/>
        <end position="317"/>
    </location>
</feature>
<evidence type="ECO:0000256" key="1">
    <source>
        <dbReference type="SAM" id="Phobius"/>
    </source>
</evidence>
<keyword evidence="3" id="KW-1185">Reference proteome</keyword>
<keyword evidence="1" id="KW-0472">Membrane</keyword>
<keyword evidence="1" id="KW-0812">Transmembrane</keyword>
<gene>
    <name evidence="2" type="ORF">GRI39_07965</name>
</gene>
<dbReference type="EMBL" id="WTYQ01000002">
    <property type="protein sequence ID" value="MXP25976.1"/>
    <property type="molecule type" value="Genomic_DNA"/>
</dbReference>
<keyword evidence="1" id="KW-1133">Transmembrane helix</keyword>
<evidence type="ECO:0000313" key="2">
    <source>
        <dbReference type="EMBL" id="MXP25976.1"/>
    </source>
</evidence>
<name>A0A845ABQ6_9SPHN</name>
<dbReference type="OrthoDB" id="7198805at2"/>
<dbReference type="RefSeq" id="WP_160739135.1">
    <property type="nucleotide sequence ID" value="NZ_WTYQ01000002.1"/>
</dbReference>
<protein>
    <submittedName>
        <fullName evidence="2">DUF4350 domain-containing protein</fullName>
    </submittedName>
</protein>
<proteinExistence type="predicted"/>
<sequence>MSGSQSSPFSPKAVLAMLVVGAAAFLLLLYALSAGWTGDDNKGSGHAASNGLDGYSALVALLEKEGIKPTLSRREKAFEQESLLILTPPASADGDAISKIISSRRYLGPTLIIVPKWSALPLDRLKVKFETDVKPGWVHLVAPSPPAWGEGVDTIGPLDLKVGAIRKDAGVPWHGFGLSGTLPDSKAVQSFSSGQFVSLVSTAGGQSLAGYLDDGGWYPALAQAAGETVSEEDDSVWPVVIVSEPDLMNNYGMADQTRARAAMQIVNATLDDYDLPIVFDLTLNGLGRSPNLLTLAFTPPFLAATLCLILLSFLIAWRGFVRFGPPLRDAPAIALGKTQLARNGAALVERAKRLRLLGAPYAELMIARIAHNLGIRATDGQERLAAVARALTARQMSDLEFPQQVEALKNARNARDLLRAANALKKIERMSRS</sequence>
<dbReference type="Proteomes" id="UP000460561">
    <property type="component" value="Unassembled WGS sequence"/>
</dbReference>
<reference evidence="2 3" key="1">
    <citation type="submission" date="2019-12" db="EMBL/GenBank/DDBJ databases">
        <title>Genomic-based taxomic classification of the family Erythrobacteraceae.</title>
        <authorList>
            <person name="Xu L."/>
        </authorList>
    </citation>
    <scope>NUCLEOTIDE SEQUENCE [LARGE SCALE GENOMIC DNA]</scope>
    <source>
        <strain evidence="2 3">DSM 18604</strain>
    </source>
</reference>
<organism evidence="2 3">
    <name type="scientific">Altericroceibacterium indicum</name>
    <dbReference type="NCBI Taxonomy" id="374177"/>
    <lineage>
        <taxon>Bacteria</taxon>
        <taxon>Pseudomonadati</taxon>
        <taxon>Pseudomonadota</taxon>
        <taxon>Alphaproteobacteria</taxon>
        <taxon>Sphingomonadales</taxon>
        <taxon>Erythrobacteraceae</taxon>
        <taxon>Altericroceibacterium</taxon>
    </lineage>
</organism>
<evidence type="ECO:0000313" key="3">
    <source>
        <dbReference type="Proteomes" id="UP000460561"/>
    </source>
</evidence>